<dbReference type="PANTHER" id="PTHR46558">
    <property type="entry name" value="TRACRIPTIONAL REGULATORY PROTEIN-RELATED-RELATED"/>
    <property type="match status" value="1"/>
</dbReference>
<evidence type="ECO:0000259" key="3">
    <source>
        <dbReference type="PROSITE" id="PS50943"/>
    </source>
</evidence>
<dbReference type="Pfam" id="PF01381">
    <property type="entry name" value="HTH_3"/>
    <property type="match status" value="1"/>
</dbReference>
<reference evidence="4" key="2">
    <citation type="submission" date="2021-09" db="EMBL/GenBank/DDBJ databases">
        <authorList>
            <person name="Gilroy R."/>
        </authorList>
    </citation>
    <scope>NUCLEOTIDE SEQUENCE</scope>
    <source>
        <strain evidence="4">ChiGjej2B2-7701</strain>
    </source>
</reference>
<dbReference type="InterPro" id="IPR001387">
    <property type="entry name" value="Cro/C1-type_HTH"/>
</dbReference>
<keyword evidence="2" id="KW-0812">Transmembrane</keyword>
<feature type="transmembrane region" description="Helical" evidence="2">
    <location>
        <begin position="83"/>
        <end position="102"/>
    </location>
</feature>
<reference evidence="4" key="1">
    <citation type="journal article" date="2021" name="PeerJ">
        <title>Extensive microbial diversity within the chicken gut microbiome revealed by metagenomics and culture.</title>
        <authorList>
            <person name="Gilroy R."/>
            <person name="Ravi A."/>
            <person name="Getino M."/>
            <person name="Pursley I."/>
            <person name="Horton D.L."/>
            <person name="Alikhan N.F."/>
            <person name="Baker D."/>
            <person name="Gharbi K."/>
            <person name="Hall N."/>
            <person name="Watson M."/>
            <person name="Adriaenssens E.M."/>
            <person name="Foster-Nyarko E."/>
            <person name="Jarju S."/>
            <person name="Secka A."/>
            <person name="Antonio M."/>
            <person name="Oren A."/>
            <person name="Chaudhuri R.R."/>
            <person name="La Ragione R."/>
            <person name="Hildebrand F."/>
            <person name="Pallen M.J."/>
        </authorList>
    </citation>
    <scope>NUCLEOTIDE SEQUENCE</scope>
    <source>
        <strain evidence="4">ChiGjej2B2-7701</strain>
    </source>
</reference>
<evidence type="ECO:0000313" key="4">
    <source>
        <dbReference type="EMBL" id="HJG31914.1"/>
    </source>
</evidence>
<dbReference type="Proteomes" id="UP000746751">
    <property type="component" value="Unassembled WGS sequence"/>
</dbReference>
<dbReference type="CDD" id="cd00093">
    <property type="entry name" value="HTH_XRE"/>
    <property type="match status" value="1"/>
</dbReference>
<protein>
    <submittedName>
        <fullName evidence="4">Helix-turn-helix domain-containing protein</fullName>
    </submittedName>
</protein>
<feature type="domain" description="HTH cro/C1-type" evidence="3">
    <location>
        <begin position="7"/>
        <end position="61"/>
    </location>
</feature>
<dbReference type="SMART" id="SM00530">
    <property type="entry name" value="HTH_XRE"/>
    <property type="match status" value="1"/>
</dbReference>
<feature type="transmembrane region" description="Helical" evidence="2">
    <location>
        <begin position="114"/>
        <end position="134"/>
    </location>
</feature>
<dbReference type="PROSITE" id="PS50943">
    <property type="entry name" value="HTH_CROC1"/>
    <property type="match status" value="1"/>
</dbReference>
<dbReference type="EMBL" id="DYVF01000069">
    <property type="protein sequence ID" value="HJG31914.1"/>
    <property type="molecule type" value="Genomic_DNA"/>
</dbReference>
<keyword evidence="2" id="KW-1133">Transmembrane helix</keyword>
<keyword evidence="1" id="KW-0238">DNA-binding</keyword>
<dbReference type="SUPFAM" id="SSF47413">
    <property type="entry name" value="lambda repressor-like DNA-binding domains"/>
    <property type="match status" value="1"/>
</dbReference>
<proteinExistence type="predicted"/>
<organism evidence="4 5">
    <name type="scientific">Collinsella ihumii</name>
    <dbReference type="NCBI Taxonomy" id="1720204"/>
    <lineage>
        <taxon>Bacteria</taxon>
        <taxon>Bacillati</taxon>
        <taxon>Actinomycetota</taxon>
        <taxon>Coriobacteriia</taxon>
        <taxon>Coriobacteriales</taxon>
        <taxon>Coriobacteriaceae</taxon>
        <taxon>Collinsella</taxon>
    </lineage>
</organism>
<evidence type="ECO:0000313" key="5">
    <source>
        <dbReference type="Proteomes" id="UP000746751"/>
    </source>
</evidence>
<keyword evidence="2" id="KW-0472">Membrane</keyword>
<name>A0A921LSD6_9ACTN</name>
<dbReference type="AlphaFoldDB" id="A0A921LSD6"/>
<dbReference type="InterPro" id="IPR010982">
    <property type="entry name" value="Lambda_DNA-bd_dom_sf"/>
</dbReference>
<dbReference type="GO" id="GO:0003677">
    <property type="term" value="F:DNA binding"/>
    <property type="evidence" value="ECO:0007669"/>
    <property type="project" value="UniProtKB-KW"/>
</dbReference>
<feature type="transmembrane region" description="Helical" evidence="2">
    <location>
        <begin position="179"/>
        <end position="200"/>
    </location>
</feature>
<dbReference type="Gene3D" id="1.10.260.40">
    <property type="entry name" value="lambda repressor-like DNA-binding domains"/>
    <property type="match status" value="1"/>
</dbReference>
<evidence type="ECO:0000256" key="2">
    <source>
        <dbReference type="SAM" id="Phobius"/>
    </source>
</evidence>
<comment type="caution">
    <text evidence="4">The sequence shown here is derived from an EMBL/GenBank/DDBJ whole genome shotgun (WGS) entry which is preliminary data.</text>
</comment>
<gene>
    <name evidence="4" type="ORF">K8U80_11065</name>
</gene>
<accession>A0A921LSD6</accession>
<dbReference type="PANTHER" id="PTHR46558:SF4">
    <property type="entry name" value="DNA-BIDING PHAGE PROTEIN"/>
    <property type="match status" value="1"/>
</dbReference>
<sequence length="205" mass="23536">MEIGNRIKSLRARAGMSQEDLAGRIYVSRQTISSWENDKTYPDVQSLLLLSGIFDVSVDSLIKEDVMTMTKTIDSDVRTMKQMAWVMVVFLLLMIAATAWLVVQTVVWDWDLAYAVPTFVFALVLWCAALYAAVQVERIKKSHDLVTYREILSYWYGEPVDRDTEKSRRERLIPVWMKTIRFVGMMVFAAAIGYGFVMLVDRLVG</sequence>
<evidence type="ECO:0000256" key="1">
    <source>
        <dbReference type="ARBA" id="ARBA00023125"/>
    </source>
</evidence>